<proteinExistence type="predicted"/>
<evidence type="ECO:0008006" key="3">
    <source>
        <dbReference type="Google" id="ProtNLM"/>
    </source>
</evidence>
<name>A0ABS0BAW9_9GAMM</name>
<dbReference type="Proteomes" id="UP001429984">
    <property type="component" value="Unassembled WGS sequence"/>
</dbReference>
<keyword evidence="2" id="KW-1185">Reference proteome</keyword>
<dbReference type="EMBL" id="JADLZT010000006">
    <property type="protein sequence ID" value="MBF6024814.1"/>
    <property type="molecule type" value="Genomic_DNA"/>
</dbReference>
<gene>
    <name evidence="1" type="ORF">IU514_12335</name>
</gene>
<protein>
    <recommendedName>
        <fullName evidence="3">His-Xaa-Ser system protein HxsD</fullName>
    </recommendedName>
</protein>
<dbReference type="RefSeq" id="WP_194931401.1">
    <property type="nucleotide sequence ID" value="NZ_JADLZT010000006.1"/>
</dbReference>
<sequence>MGTIEIEMDRGLFTPDVIARTAHRYTADYFVEVSAAGGSIVVRLTPKGPSVDTEHLAQRFCNDALDDRLRAAVAEQTTELHTALVRAALGEAQPRDASA</sequence>
<evidence type="ECO:0000313" key="2">
    <source>
        <dbReference type="Proteomes" id="UP001429984"/>
    </source>
</evidence>
<evidence type="ECO:0000313" key="1">
    <source>
        <dbReference type="EMBL" id="MBF6024814.1"/>
    </source>
</evidence>
<comment type="caution">
    <text evidence="1">The sequence shown here is derived from an EMBL/GenBank/DDBJ whole genome shotgun (WGS) entry which is preliminary data.</text>
</comment>
<accession>A0ABS0BAW9</accession>
<organism evidence="1 2">
    <name type="scientific">Lysobacter niastensis</name>
    <dbReference type="NCBI Taxonomy" id="380629"/>
    <lineage>
        <taxon>Bacteria</taxon>
        <taxon>Pseudomonadati</taxon>
        <taxon>Pseudomonadota</taxon>
        <taxon>Gammaproteobacteria</taxon>
        <taxon>Lysobacterales</taxon>
        <taxon>Lysobacteraceae</taxon>
        <taxon>Lysobacter</taxon>
    </lineage>
</organism>
<reference evidence="1 2" key="1">
    <citation type="submission" date="2020-11" db="EMBL/GenBank/DDBJ databases">
        <title>Draft Genome Sequence and Secondary Metabolite Biosynthetic Potential of the Lysobacter niastensis Type strain DSM 18481.</title>
        <authorList>
            <person name="Turrini P."/>
            <person name="Artuso I."/>
            <person name="Tescari M."/>
            <person name="Lugli G.A."/>
            <person name="Frangipani E."/>
            <person name="Ventura M."/>
            <person name="Visca P."/>
        </authorList>
    </citation>
    <scope>NUCLEOTIDE SEQUENCE [LARGE SCALE GENOMIC DNA]</scope>
    <source>
        <strain evidence="1 2">DSM 18481</strain>
    </source>
</reference>